<accession>A0ABP8DUB2</accession>
<evidence type="ECO:0000313" key="2">
    <source>
        <dbReference type="Proteomes" id="UP001500620"/>
    </source>
</evidence>
<evidence type="ECO:0000313" key="1">
    <source>
        <dbReference type="EMBL" id="GAA4263553.1"/>
    </source>
</evidence>
<proteinExistence type="predicted"/>
<reference evidence="2" key="1">
    <citation type="journal article" date="2019" name="Int. J. Syst. Evol. Microbiol.">
        <title>The Global Catalogue of Microorganisms (GCM) 10K type strain sequencing project: providing services to taxonomists for standard genome sequencing and annotation.</title>
        <authorList>
            <consortium name="The Broad Institute Genomics Platform"/>
            <consortium name="The Broad Institute Genome Sequencing Center for Infectious Disease"/>
            <person name="Wu L."/>
            <person name="Ma J."/>
        </authorList>
    </citation>
    <scope>NUCLEOTIDE SEQUENCE [LARGE SCALE GENOMIC DNA]</scope>
    <source>
        <strain evidence="2">JCM 17441</strain>
    </source>
</reference>
<protein>
    <submittedName>
        <fullName evidence="1">Uncharacterized protein</fullName>
    </submittedName>
</protein>
<keyword evidence="2" id="KW-1185">Reference proteome</keyword>
<name>A0ABP8DUB2_9ACTN</name>
<dbReference type="EMBL" id="BAABAT010000072">
    <property type="protein sequence ID" value="GAA4263553.1"/>
    <property type="molecule type" value="Genomic_DNA"/>
</dbReference>
<gene>
    <name evidence="1" type="ORF">GCM10022255_109140</name>
</gene>
<comment type="caution">
    <text evidence="1">The sequence shown here is derived from an EMBL/GenBank/DDBJ whole genome shotgun (WGS) entry which is preliminary data.</text>
</comment>
<sequence length="51" mass="5503">MGDSTYVNHIEQIAAILARHGQEDRLRDFVAGAGGVYAAYRLPPCSRSPGD</sequence>
<dbReference type="Proteomes" id="UP001500620">
    <property type="component" value="Unassembled WGS sequence"/>
</dbReference>
<organism evidence="1 2">
    <name type="scientific">Dactylosporangium darangshiense</name>
    <dbReference type="NCBI Taxonomy" id="579108"/>
    <lineage>
        <taxon>Bacteria</taxon>
        <taxon>Bacillati</taxon>
        <taxon>Actinomycetota</taxon>
        <taxon>Actinomycetes</taxon>
        <taxon>Micromonosporales</taxon>
        <taxon>Micromonosporaceae</taxon>
        <taxon>Dactylosporangium</taxon>
    </lineage>
</organism>